<dbReference type="InterPro" id="IPR051011">
    <property type="entry name" value="Metal_resp_trans_reg"/>
</dbReference>
<dbReference type="InterPro" id="IPR036390">
    <property type="entry name" value="WH_DNA-bd_sf"/>
</dbReference>
<gene>
    <name evidence="5" type="ORF">P4I72_03625</name>
</gene>
<dbReference type="NCBIfam" id="NF033788">
    <property type="entry name" value="HTH_metalloreg"/>
    <property type="match status" value="1"/>
</dbReference>
<evidence type="ECO:0000313" key="5">
    <source>
        <dbReference type="EMBL" id="MEC0226215.1"/>
    </source>
</evidence>
<feature type="domain" description="HTH arsR-type" evidence="4">
    <location>
        <begin position="9"/>
        <end position="106"/>
    </location>
</feature>
<accession>A0ABU6FWU5</accession>
<dbReference type="EMBL" id="JARLKY010000007">
    <property type="protein sequence ID" value="MEC0226215.1"/>
    <property type="molecule type" value="Genomic_DNA"/>
</dbReference>
<dbReference type="Gene3D" id="1.10.10.10">
    <property type="entry name" value="Winged helix-like DNA-binding domain superfamily/Winged helix DNA-binding domain"/>
    <property type="match status" value="1"/>
</dbReference>
<dbReference type="Pfam" id="PF01022">
    <property type="entry name" value="HTH_5"/>
    <property type="match status" value="1"/>
</dbReference>
<dbReference type="PROSITE" id="PS50987">
    <property type="entry name" value="HTH_ARSR_2"/>
    <property type="match status" value="1"/>
</dbReference>
<keyword evidence="2" id="KW-0238">DNA-binding</keyword>
<evidence type="ECO:0000256" key="1">
    <source>
        <dbReference type="ARBA" id="ARBA00023015"/>
    </source>
</evidence>
<dbReference type="InterPro" id="IPR036388">
    <property type="entry name" value="WH-like_DNA-bd_sf"/>
</dbReference>
<evidence type="ECO:0000256" key="3">
    <source>
        <dbReference type="ARBA" id="ARBA00023163"/>
    </source>
</evidence>
<evidence type="ECO:0000259" key="4">
    <source>
        <dbReference type="PROSITE" id="PS50987"/>
    </source>
</evidence>
<dbReference type="InterPro" id="IPR011991">
    <property type="entry name" value="ArsR-like_HTH"/>
</dbReference>
<dbReference type="Proteomes" id="UP001338137">
    <property type="component" value="Unassembled WGS sequence"/>
</dbReference>
<evidence type="ECO:0000256" key="2">
    <source>
        <dbReference type="ARBA" id="ARBA00023125"/>
    </source>
</evidence>
<dbReference type="SUPFAM" id="SSF46785">
    <property type="entry name" value="Winged helix' DNA-binding domain"/>
    <property type="match status" value="1"/>
</dbReference>
<sequence length="110" mass="12560">MNQEITANLANEFKNNQKVLTAIGDETRQAILMTLIQGQQDPGMRVGEIKEKTHLSRPAVSHHLRILKDAQIISVRKEGTMNYYRLNVTSKLKLLKNLVDEIEMLLSQCE</sequence>
<dbReference type="CDD" id="cd00090">
    <property type="entry name" value="HTH_ARSR"/>
    <property type="match status" value="1"/>
</dbReference>
<dbReference type="InterPro" id="IPR001845">
    <property type="entry name" value="HTH_ArsR_DNA-bd_dom"/>
</dbReference>
<evidence type="ECO:0000313" key="6">
    <source>
        <dbReference type="Proteomes" id="UP001338137"/>
    </source>
</evidence>
<reference evidence="5 6" key="1">
    <citation type="submission" date="2023-03" db="EMBL/GenBank/DDBJ databases">
        <title>Bacillus Genome Sequencing.</title>
        <authorList>
            <person name="Dunlap C."/>
        </authorList>
    </citation>
    <scope>NUCLEOTIDE SEQUENCE [LARGE SCALE GENOMIC DNA]</scope>
    <source>
        <strain evidence="5 6">BD-533</strain>
    </source>
</reference>
<keyword evidence="1" id="KW-0805">Transcription regulation</keyword>
<proteinExistence type="predicted"/>
<keyword evidence="6" id="KW-1185">Reference proteome</keyword>
<keyword evidence="3" id="KW-0804">Transcription</keyword>
<dbReference type="PANTHER" id="PTHR43132">
    <property type="entry name" value="ARSENICAL RESISTANCE OPERON REPRESSOR ARSR-RELATED"/>
    <property type="match status" value="1"/>
</dbReference>
<comment type="caution">
    <text evidence="5">The sequence shown here is derived from an EMBL/GenBank/DDBJ whole genome shotgun (WGS) entry which is preliminary data.</text>
</comment>
<dbReference type="SMART" id="SM00418">
    <property type="entry name" value="HTH_ARSR"/>
    <property type="match status" value="1"/>
</dbReference>
<name>A0ABU6FWU5_9BACL</name>
<protein>
    <submittedName>
        <fullName evidence="5">Metalloregulator ArsR/SmtB family transcription factor</fullName>
    </submittedName>
</protein>
<dbReference type="PANTHER" id="PTHR43132:SF6">
    <property type="entry name" value="HTH-TYPE TRANSCRIPTIONAL REPRESSOR CZRA"/>
    <property type="match status" value="1"/>
</dbReference>
<organism evidence="5 6">
    <name type="scientific">Paenibacillus alba</name>
    <dbReference type="NCBI Taxonomy" id="1197127"/>
    <lineage>
        <taxon>Bacteria</taxon>
        <taxon>Bacillati</taxon>
        <taxon>Bacillota</taxon>
        <taxon>Bacilli</taxon>
        <taxon>Bacillales</taxon>
        <taxon>Paenibacillaceae</taxon>
        <taxon>Paenibacillus</taxon>
    </lineage>
</organism>
<dbReference type="RefSeq" id="WP_326070602.1">
    <property type="nucleotide sequence ID" value="NZ_JABMKZ010000017.1"/>
</dbReference>
<dbReference type="PRINTS" id="PR00778">
    <property type="entry name" value="HTHARSR"/>
</dbReference>